<evidence type="ECO:0000313" key="1">
    <source>
        <dbReference type="EMBL" id="KAI4300964.1"/>
    </source>
</evidence>
<reference evidence="1 2" key="1">
    <citation type="journal article" date="2022" name="DNA Res.">
        <title>Chromosomal-level genome assembly of the orchid tree Bauhinia variegata (Leguminosae; Cercidoideae) supports the allotetraploid origin hypothesis of Bauhinia.</title>
        <authorList>
            <person name="Zhong Y."/>
            <person name="Chen Y."/>
            <person name="Zheng D."/>
            <person name="Pang J."/>
            <person name="Liu Y."/>
            <person name="Luo S."/>
            <person name="Meng S."/>
            <person name="Qian L."/>
            <person name="Wei D."/>
            <person name="Dai S."/>
            <person name="Zhou R."/>
        </authorList>
    </citation>
    <scope>NUCLEOTIDE SEQUENCE [LARGE SCALE GENOMIC DNA]</scope>
    <source>
        <strain evidence="1">BV-YZ2020</strain>
    </source>
</reference>
<name>A0ACB9KU84_BAUVA</name>
<proteinExistence type="predicted"/>
<evidence type="ECO:0000313" key="2">
    <source>
        <dbReference type="Proteomes" id="UP000828941"/>
    </source>
</evidence>
<gene>
    <name evidence="1" type="ORF">L6164_034289</name>
</gene>
<dbReference type="Proteomes" id="UP000828941">
    <property type="component" value="Chromosome 13"/>
</dbReference>
<dbReference type="EMBL" id="CM039438">
    <property type="protein sequence ID" value="KAI4300964.1"/>
    <property type="molecule type" value="Genomic_DNA"/>
</dbReference>
<keyword evidence="2" id="KW-1185">Reference proteome</keyword>
<accession>A0ACB9KU84</accession>
<comment type="caution">
    <text evidence="1">The sequence shown here is derived from an EMBL/GenBank/DDBJ whole genome shotgun (WGS) entry which is preliminary data.</text>
</comment>
<organism evidence="1 2">
    <name type="scientific">Bauhinia variegata</name>
    <name type="common">Purple orchid tree</name>
    <name type="synonym">Phanera variegata</name>
    <dbReference type="NCBI Taxonomy" id="167791"/>
    <lineage>
        <taxon>Eukaryota</taxon>
        <taxon>Viridiplantae</taxon>
        <taxon>Streptophyta</taxon>
        <taxon>Embryophyta</taxon>
        <taxon>Tracheophyta</taxon>
        <taxon>Spermatophyta</taxon>
        <taxon>Magnoliopsida</taxon>
        <taxon>eudicotyledons</taxon>
        <taxon>Gunneridae</taxon>
        <taxon>Pentapetalae</taxon>
        <taxon>rosids</taxon>
        <taxon>fabids</taxon>
        <taxon>Fabales</taxon>
        <taxon>Fabaceae</taxon>
        <taxon>Cercidoideae</taxon>
        <taxon>Cercideae</taxon>
        <taxon>Bauhiniinae</taxon>
        <taxon>Bauhinia</taxon>
    </lineage>
</organism>
<protein>
    <submittedName>
        <fullName evidence="1">Uncharacterized protein</fullName>
    </submittedName>
</protein>
<sequence>MNPSMTGGNAFGAFSNAVQMALKDNPGPLTNRNLVIMARKILRQQGFQQHPCLYCSDENAGATFLLHS</sequence>